<dbReference type="AlphaFoldDB" id="A0AAV0L558"/>
<organism evidence="2 3">
    <name type="scientific">Linum tenue</name>
    <dbReference type="NCBI Taxonomy" id="586396"/>
    <lineage>
        <taxon>Eukaryota</taxon>
        <taxon>Viridiplantae</taxon>
        <taxon>Streptophyta</taxon>
        <taxon>Embryophyta</taxon>
        <taxon>Tracheophyta</taxon>
        <taxon>Spermatophyta</taxon>
        <taxon>Magnoliopsida</taxon>
        <taxon>eudicotyledons</taxon>
        <taxon>Gunneridae</taxon>
        <taxon>Pentapetalae</taxon>
        <taxon>rosids</taxon>
        <taxon>fabids</taxon>
        <taxon>Malpighiales</taxon>
        <taxon>Linaceae</taxon>
        <taxon>Linum</taxon>
    </lineage>
</organism>
<name>A0AAV0L558_9ROSI</name>
<comment type="caution">
    <text evidence="2">The sequence shown here is derived from an EMBL/GenBank/DDBJ whole genome shotgun (WGS) entry which is preliminary data.</text>
</comment>
<keyword evidence="3" id="KW-1185">Reference proteome</keyword>
<dbReference type="GO" id="GO:0006412">
    <property type="term" value="P:translation"/>
    <property type="evidence" value="ECO:0007669"/>
    <property type="project" value="InterPro"/>
</dbReference>
<dbReference type="InterPro" id="IPR036769">
    <property type="entry name" value="Ribosomal_uL11_C_sf"/>
</dbReference>
<dbReference type="Gene3D" id="1.10.10.250">
    <property type="entry name" value="Ribosomal protein L11, C-terminal domain"/>
    <property type="match status" value="1"/>
</dbReference>
<evidence type="ECO:0000259" key="1">
    <source>
        <dbReference type="Pfam" id="PF00298"/>
    </source>
</evidence>
<reference evidence="2" key="1">
    <citation type="submission" date="2022-08" db="EMBL/GenBank/DDBJ databases">
        <authorList>
            <person name="Gutierrez-Valencia J."/>
        </authorList>
    </citation>
    <scope>NUCLEOTIDE SEQUENCE</scope>
</reference>
<protein>
    <recommendedName>
        <fullName evidence="1">Large ribosomal subunit protein uL11 C-terminal domain-containing protein</fullName>
    </recommendedName>
</protein>
<evidence type="ECO:0000313" key="3">
    <source>
        <dbReference type="Proteomes" id="UP001154282"/>
    </source>
</evidence>
<dbReference type="Proteomes" id="UP001154282">
    <property type="component" value="Unassembled WGS sequence"/>
</dbReference>
<gene>
    <name evidence="2" type="ORF">LITE_LOCUS22178</name>
</gene>
<proteinExistence type="predicted"/>
<dbReference type="SUPFAM" id="SSF46906">
    <property type="entry name" value="Ribosomal protein L11, C-terminal domain"/>
    <property type="match status" value="1"/>
</dbReference>
<feature type="domain" description="Large ribosomal subunit protein uL11 C-terminal" evidence="1">
    <location>
        <begin position="26"/>
        <end position="73"/>
    </location>
</feature>
<dbReference type="Pfam" id="PF00298">
    <property type="entry name" value="Ribosomal_L11"/>
    <property type="match status" value="1"/>
</dbReference>
<dbReference type="GO" id="GO:0003735">
    <property type="term" value="F:structural constituent of ribosome"/>
    <property type="evidence" value="ECO:0007669"/>
    <property type="project" value="InterPro"/>
</dbReference>
<sequence>MYWQRENLNTFEFTLKYPIGHMVPEEAAGIESGSSRPGHRAASSVTLKHVYLIAKVKQSDPYCQHMSLESICMSASVRPTPWGLRSSRN</sequence>
<dbReference type="InterPro" id="IPR020783">
    <property type="entry name" value="Ribosomal_uL11_C"/>
</dbReference>
<evidence type="ECO:0000313" key="2">
    <source>
        <dbReference type="EMBL" id="CAI0429502.1"/>
    </source>
</evidence>
<dbReference type="GO" id="GO:0005840">
    <property type="term" value="C:ribosome"/>
    <property type="evidence" value="ECO:0007669"/>
    <property type="project" value="InterPro"/>
</dbReference>
<accession>A0AAV0L558</accession>
<dbReference type="EMBL" id="CAMGYJ010000006">
    <property type="protein sequence ID" value="CAI0429502.1"/>
    <property type="molecule type" value="Genomic_DNA"/>
</dbReference>